<dbReference type="RefSeq" id="WP_066771180.1">
    <property type="nucleotide sequence ID" value="NZ_BMIP01000003.1"/>
</dbReference>
<evidence type="ECO:0000313" key="3">
    <source>
        <dbReference type="Proteomes" id="UP000612349"/>
    </source>
</evidence>
<dbReference type="GO" id="GO:0016757">
    <property type="term" value="F:glycosyltransferase activity"/>
    <property type="evidence" value="ECO:0007669"/>
    <property type="project" value="InterPro"/>
</dbReference>
<dbReference type="Pfam" id="PF00534">
    <property type="entry name" value="Glycos_transf_1"/>
    <property type="match status" value="1"/>
</dbReference>
<feature type="domain" description="Glycosyl transferase family 1" evidence="1">
    <location>
        <begin position="239"/>
        <end position="348"/>
    </location>
</feature>
<protein>
    <recommendedName>
        <fullName evidence="1">Glycosyl transferase family 1 domain-containing protein</fullName>
    </recommendedName>
</protein>
<dbReference type="Gene3D" id="3.40.50.2000">
    <property type="entry name" value="Glycogen Phosphorylase B"/>
    <property type="match status" value="1"/>
</dbReference>
<dbReference type="SUPFAM" id="SSF53756">
    <property type="entry name" value="UDP-Glycosyltransferase/glycogen phosphorylase"/>
    <property type="match status" value="1"/>
</dbReference>
<name>A0A917DUD4_9SPHN</name>
<gene>
    <name evidence="2" type="ORF">GCM10010990_16430</name>
</gene>
<reference evidence="2" key="2">
    <citation type="submission" date="2020-09" db="EMBL/GenBank/DDBJ databases">
        <authorList>
            <person name="Sun Q."/>
            <person name="Zhou Y."/>
        </authorList>
    </citation>
    <scope>NUCLEOTIDE SEQUENCE</scope>
    <source>
        <strain evidence="2">CGMCC 1.15360</strain>
    </source>
</reference>
<comment type="caution">
    <text evidence="2">The sequence shown here is derived from an EMBL/GenBank/DDBJ whole genome shotgun (WGS) entry which is preliminary data.</text>
</comment>
<accession>A0A917DUD4</accession>
<evidence type="ECO:0000313" key="2">
    <source>
        <dbReference type="EMBL" id="GGD67655.1"/>
    </source>
</evidence>
<organism evidence="2 3">
    <name type="scientific">Croceicoccus mobilis</name>
    <dbReference type="NCBI Taxonomy" id="1703339"/>
    <lineage>
        <taxon>Bacteria</taxon>
        <taxon>Pseudomonadati</taxon>
        <taxon>Pseudomonadota</taxon>
        <taxon>Alphaproteobacteria</taxon>
        <taxon>Sphingomonadales</taxon>
        <taxon>Erythrobacteraceae</taxon>
        <taxon>Croceicoccus</taxon>
    </lineage>
</organism>
<evidence type="ECO:0000259" key="1">
    <source>
        <dbReference type="Pfam" id="PF00534"/>
    </source>
</evidence>
<dbReference type="AlphaFoldDB" id="A0A917DUD4"/>
<dbReference type="Proteomes" id="UP000612349">
    <property type="component" value="Unassembled WGS sequence"/>
</dbReference>
<keyword evidence="3" id="KW-1185">Reference proteome</keyword>
<dbReference type="InterPro" id="IPR001296">
    <property type="entry name" value="Glyco_trans_1"/>
</dbReference>
<dbReference type="EMBL" id="BMIP01000003">
    <property type="protein sequence ID" value="GGD67655.1"/>
    <property type="molecule type" value="Genomic_DNA"/>
</dbReference>
<dbReference type="OrthoDB" id="5377346at2"/>
<proteinExistence type="predicted"/>
<sequence length="368" mass="41524">MQRNFLIAETWKKALKTQPLIAPWARAGLETSRSIRSLAKLYASGTQFDRRITGANLVSVCHPNWQGVRSASEGQGGDMLYLPDMTARGVAKAADLILEAGYTHVAFNGFWIGYDWLARRLKSQRPSIRLFGIWHGSFAQVTETFEGADDLKRVTDLAREGVLDRIGFVKNGMEKVFRYFGTPADLVLNRVPLQEHAVKEWDENAIALIPSGPNIRKNCHTQIIAALMSECFAEIHVIEDELEYLYLDERQRQRLHYCKGLSRAEIFELMARSTLAFNVTLSECAPMVVLEGIAFGTPCLSGNNHGIYDSNETLRSMLLVNREDDVCAIVDGILAIRENYPELLAQLHRFAIEYDRMASDGFEEFLNT</sequence>
<reference evidence="2" key="1">
    <citation type="journal article" date="2014" name="Int. J. Syst. Evol. Microbiol.">
        <title>Complete genome sequence of Corynebacterium casei LMG S-19264T (=DSM 44701T), isolated from a smear-ripened cheese.</title>
        <authorList>
            <consortium name="US DOE Joint Genome Institute (JGI-PGF)"/>
            <person name="Walter F."/>
            <person name="Albersmeier A."/>
            <person name="Kalinowski J."/>
            <person name="Ruckert C."/>
        </authorList>
    </citation>
    <scope>NUCLEOTIDE SEQUENCE</scope>
    <source>
        <strain evidence="2">CGMCC 1.15360</strain>
    </source>
</reference>